<keyword evidence="3" id="KW-1185">Reference proteome</keyword>
<dbReference type="PROSITE" id="PS50011">
    <property type="entry name" value="PROTEIN_KINASE_DOM"/>
    <property type="match status" value="1"/>
</dbReference>
<keyword evidence="2" id="KW-0808">Transferase</keyword>
<dbReference type="Proteomes" id="UP000030672">
    <property type="component" value="Unassembled WGS sequence"/>
</dbReference>
<name>A0A074VVD1_AURM1</name>
<dbReference type="EMBL" id="KL584829">
    <property type="protein sequence ID" value="KEQ64433.1"/>
    <property type="molecule type" value="Genomic_DNA"/>
</dbReference>
<dbReference type="HOGENOM" id="CLU_000288_31_2_1"/>
<dbReference type="STRING" id="1043003.A0A074VVD1"/>
<feature type="non-terminal residue" evidence="2">
    <location>
        <position position="1"/>
    </location>
</feature>
<organism evidence="2 3">
    <name type="scientific">Aureobasidium melanogenum (strain CBS 110374)</name>
    <name type="common">Aureobasidium pullulans var. melanogenum</name>
    <dbReference type="NCBI Taxonomy" id="1043003"/>
    <lineage>
        <taxon>Eukaryota</taxon>
        <taxon>Fungi</taxon>
        <taxon>Dikarya</taxon>
        <taxon>Ascomycota</taxon>
        <taxon>Pezizomycotina</taxon>
        <taxon>Dothideomycetes</taxon>
        <taxon>Dothideomycetidae</taxon>
        <taxon>Dothideales</taxon>
        <taxon>Saccotheciaceae</taxon>
        <taxon>Aureobasidium</taxon>
    </lineage>
</organism>
<dbReference type="AlphaFoldDB" id="A0A074VVD1"/>
<dbReference type="InterPro" id="IPR011009">
    <property type="entry name" value="Kinase-like_dom_sf"/>
</dbReference>
<sequence length="158" mass="17829">PSEALLYKWTLQTAEALCFAHRLGILHSDIHPLNFLLSGNLDLKVGDWGGASVDGSPSHCSYRYRYRLFTPNGTDFVKENGVSPATEIFAFGMAVYAIVSGKPIWPELEEPRDWEEIKKRIVKRRFPDTKGLKILGDVVKGCWSGRFNSMEEVRVAIE</sequence>
<keyword evidence="2" id="KW-0418">Kinase</keyword>
<dbReference type="SUPFAM" id="SSF56112">
    <property type="entry name" value="Protein kinase-like (PK-like)"/>
    <property type="match status" value="1"/>
</dbReference>
<dbReference type="InterPro" id="IPR000719">
    <property type="entry name" value="Prot_kinase_dom"/>
</dbReference>
<dbReference type="Gene3D" id="1.10.510.10">
    <property type="entry name" value="Transferase(Phosphotransferase) domain 1"/>
    <property type="match status" value="1"/>
</dbReference>
<accession>A0A074VVD1</accession>
<dbReference type="RefSeq" id="XP_040881456.1">
    <property type="nucleotide sequence ID" value="XM_041018600.1"/>
</dbReference>
<proteinExistence type="predicted"/>
<evidence type="ECO:0000313" key="3">
    <source>
        <dbReference type="Proteomes" id="UP000030672"/>
    </source>
</evidence>
<reference evidence="2 3" key="1">
    <citation type="journal article" date="2014" name="BMC Genomics">
        <title>Genome sequencing of four Aureobasidium pullulans varieties: biotechnological potential, stress tolerance, and description of new species.</title>
        <authorList>
            <person name="Gostin Ar C."/>
            <person name="Ohm R.A."/>
            <person name="Kogej T."/>
            <person name="Sonjak S."/>
            <person name="Turk M."/>
            <person name="Zajc J."/>
            <person name="Zalar P."/>
            <person name="Grube M."/>
            <person name="Sun H."/>
            <person name="Han J."/>
            <person name="Sharma A."/>
            <person name="Chiniquy J."/>
            <person name="Ngan C.Y."/>
            <person name="Lipzen A."/>
            <person name="Barry K."/>
            <person name="Grigoriev I.V."/>
            <person name="Gunde-Cimerman N."/>
        </authorList>
    </citation>
    <scope>NUCLEOTIDE SEQUENCE [LARGE SCALE GENOMIC DNA]</scope>
    <source>
        <strain evidence="2 3">CBS 110374</strain>
    </source>
</reference>
<gene>
    <name evidence="2" type="ORF">M437DRAFT_11198</name>
</gene>
<dbReference type="GO" id="GO:0004672">
    <property type="term" value="F:protein kinase activity"/>
    <property type="evidence" value="ECO:0007669"/>
    <property type="project" value="InterPro"/>
</dbReference>
<dbReference type="Pfam" id="PF00069">
    <property type="entry name" value="Pkinase"/>
    <property type="match status" value="1"/>
</dbReference>
<feature type="non-terminal residue" evidence="2">
    <location>
        <position position="158"/>
    </location>
</feature>
<evidence type="ECO:0000313" key="2">
    <source>
        <dbReference type="EMBL" id="KEQ64433.1"/>
    </source>
</evidence>
<dbReference type="GO" id="GO:0005524">
    <property type="term" value="F:ATP binding"/>
    <property type="evidence" value="ECO:0007669"/>
    <property type="project" value="InterPro"/>
</dbReference>
<protein>
    <submittedName>
        <fullName evidence="2">Kinase-like protein</fullName>
    </submittedName>
</protein>
<evidence type="ECO:0000259" key="1">
    <source>
        <dbReference type="PROSITE" id="PS50011"/>
    </source>
</evidence>
<feature type="domain" description="Protein kinase" evidence="1">
    <location>
        <begin position="1"/>
        <end position="158"/>
    </location>
</feature>
<dbReference type="GeneID" id="63911973"/>